<protein>
    <submittedName>
        <fullName evidence="2">Uncharacterized protein</fullName>
    </submittedName>
</protein>
<dbReference type="Proteomes" id="UP001634394">
    <property type="component" value="Unassembled WGS sequence"/>
</dbReference>
<gene>
    <name evidence="2" type="ORF">ACJMK2_036570</name>
</gene>
<proteinExistence type="predicted"/>
<feature type="chain" id="PRO_5044868781" evidence="1">
    <location>
        <begin position="30"/>
        <end position="109"/>
    </location>
</feature>
<sequence>MNLNFFVPHSTHLPASADLLFLVVIVVTSFEPTSKSCEGWRRSFSELIVLQKEQGLNESKIEQSLAGQPIQPQKKRYRDAASIIKKIVETYKEIDLMDYLRGLSHNFSF</sequence>
<name>A0ABD3WHL9_SINWO</name>
<comment type="caution">
    <text evidence="2">The sequence shown here is derived from an EMBL/GenBank/DDBJ whole genome shotgun (WGS) entry which is preliminary data.</text>
</comment>
<evidence type="ECO:0000313" key="2">
    <source>
        <dbReference type="EMBL" id="KAL3873455.1"/>
    </source>
</evidence>
<feature type="signal peptide" evidence="1">
    <location>
        <begin position="1"/>
        <end position="29"/>
    </location>
</feature>
<keyword evidence="3" id="KW-1185">Reference proteome</keyword>
<dbReference type="AlphaFoldDB" id="A0ABD3WHL9"/>
<evidence type="ECO:0000256" key="1">
    <source>
        <dbReference type="SAM" id="SignalP"/>
    </source>
</evidence>
<organism evidence="2 3">
    <name type="scientific">Sinanodonta woodiana</name>
    <name type="common">Chinese pond mussel</name>
    <name type="synonym">Anodonta woodiana</name>
    <dbReference type="NCBI Taxonomy" id="1069815"/>
    <lineage>
        <taxon>Eukaryota</taxon>
        <taxon>Metazoa</taxon>
        <taxon>Spiralia</taxon>
        <taxon>Lophotrochozoa</taxon>
        <taxon>Mollusca</taxon>
        <taxon>Bivalvia</taxon>
        <taxon>Autobranchia</taxon>
        <taxon>Heteroconchia</taxon>
        <taxon>Palaeoheterodonta</taxon>
        <taxon>Unionida</taxon>
        <taxon>Unionoidea</taxon>
        <taxon>Unionidae</taxon>
        <taxon>Unioninae</taxon>
        <taxon>Sinanodonta</taxon>
    </lineage>
</organism>
<evidence type="ECO:0000313" key="3">
    <source>
        <dbReference type="Proteomes" id="UP001634394"/>
    </source>
</evidence>
<keyword evidence="1" id="KW-0732">Signal</keyword>
<accession>A0ABD3WHL9</accession>
<dbReference type="EMBL" id="JBJQND010000006">
    <property type="protein sequence ID" value="KAL3873455.1"/>
    <property type="molecule type" value="Genomic_DNA"/>
</dbReference>
<reference evidence="2 3" key="1">
    <citation type="submission" date="2024-11" db="EMBL/GenBank/DDBJ databases">
        <title>Chromosome-level genome assembly of the freshwater bivalve Anodonta woodiana.</title>
        <authorList>
            <person name="Chen X."/>
        </authorList>
    </citation>
    <scope>NUCLEOTIDE SEQUENCE [LARGE SCALE GENOMIC DNA]</scope>
    <source>
        <strain evidence="2">MN2024</strain>
        <tissue evidence="2">Gills</tissue>
    </source>
</reference>